<name>A0A8J3RKV3_9ACTN</name>
<keyword evidence="1" id="KW-0812">Transmembrane</keyword>
<reference evidence="2 3" key="1">
    <citation type="submission" date="2021-01" db="EMBL/GenBank/DDBJ databases">
        <title>Whole genome shotgun sequence of Planobispora longispora NBRC 13918.</title>
        <authorList>
            <person name="Komaki H."/>
            <person name="Tamura T."/>
        </authorList>
    </citation>
    <scope>NUCLEOTIDE SEQUENCE [LARGE SCALE GENOMIC DNA]</scope>
    <source>
        <strain evidence="2 3">NBRC 13918</strain>
    </source>
</reference>
<accession>A0A8J3RKV3</accession>
<comment type="caution">
    <text evidence="2">The sequence shown here is derived from an EMBL/GenBank/DDBJ whole genome shotgun (WGS) entry which is preliminary data.</text>
</comment>
<dbReference type="Proteomes" id="UP000616724">
    <property type="component" value="Unassembled WGS sequence"/>
</dbReference>
<keyword evidence="3" id="KW-1185">Reference proteome</keyword>
<evidence type="ECO:0000313" key="2">
    <source>
        <dbReference type="EMBL" id="GIH77557.1"/>
    </source>
</evidence>
<evidence type="ECO:0000313" key="3">
    <source>
        <dbReference type="Proteomes" id="UP000616724"/>
    </source>
</evidence>
<evidence type="ECO:0000256" key="1">
    <source>
        <dbReference type="SAM" id="Phobius"/>
    </source>
</evidence>
<sequence length="592" mass="64454">MSQTVASDAGDRTAAPPLPNATRYLCAGSYLDSRFRTHVLNEILGDRYRAVAPSYGGTDLTPVVAHSLRAERMALIRDGLTTVLMIVFLFTVPWVVVSWMFILLPLALLTLPRIRRGPRLVRVLLVIWTVVGVAVPLLTALGASVIGGLAYATRSTFDLEDGTFAQEGVALPVVVALIGAGVLLNLLFVFGPVLIPLGYRVQRYFALAVDLAPGSDGGRVEESLWRSDRMSYVSRAQWGNIALYGAENPFVGAGRIHRSWSITVEMDRTADGANAPSPTPREHVQIDPIDLHSFVRQRLLEMRDAVPSAPERVARLHINDHLAVRGTFARLDWERSATAQNWGGQSHPLIDASSGLPHFTASPETVVAAARHPQGGLRHYQRVTIGAEAPEVRSPAGHLLAPGEDQELVVSAFIHLAVEGRMLYTQFVVTVLPPVRDYFHIVDELPVLTKPGVVWRALVHAPAELAADAMFAPGRLVRTVVRMARANRASRNPARYPVYPFGARLSVRELGAEFREDRFTQILDADKYSKLIERRLTEAVLDYLEAKDVDTSGYRAQAATLTNYGALITGGTFNGPVAAGSGAHATQNGSGK</sequence>
<protein>
    <submittedName>
        <fullName evidence="2">Uncharacterized protein</fullName>
    </submittedName>
</protein>
<proteinExistence type="predicted"/>
<organism evidence="2 3">
    <name type="scientific">Planobispora longispora</name>
    <dbReference type="NCBI Taxonomy" id="28887"/>
    <lineage>
        <taxon>Bacteria</taxon>
        <taxon>Bacillati</taxon>
        <taxon>Actinomycetota</taxon>
        <taxon>Actinomycetes</taxon>
        <taxon>Streptosporangiales</taxon>
        <taxon>Streptosporangiaceae</taxon>
        <taxon>Planobispora</taxon>
    </lineage>
</organism>
<dbReference type="EMBL" id="BOOH01000033">
    <property type="protein sequence ID" value="GIH77557.1"/>
    <property type="molecule type" value="Genomic_DNA"/>
</dbReference>
<gene>
    <name evidence="2" type="ORF">Plo01_39860</name>
</gene>
<feature type="transmembrane region" description="Helical" evidence="1">
    <location>
        <begin position="169"/>
        <end position="195"/>
    </location>
</feature>
<keyword evidence="1" id="KW-1133">Transmembrane helix</keyword>
<dbReference type="RefSeq" id="WP_203892125.1">
    <property type="nucleotide sequence ID" value="NZ_BOOH01000033.1"/>
</dbReference>
<feature type="transmembrane region" description="Helical" evidence="1">
    <location>
        <begin position="123"/>
        <end position="149"/>
    </location>
</feature>
<feature type="transmembrane region" description="Helical" evidence="1">
    <location>
        <begin position="83"/>
        <end position="111"/>
    </location>
</feature>
<dbReference type="AlphaFoldDB" id="A0A8J3RKV3"/>
<keyword evidence="1" id="KW-0472">Membrane</keyword>